<dbReference type="OrthoDB" id="10249567at2759"/>
<name>A0A232EG98_9HYME</name>
<organism evidence="2 3">
    <name type="scientific">Trichomalopsis sarcophagae</name>
    <dbReference type="NCBI Taxonomy" id="543379"/>
    <lineage>
        <taxon>Eukaryota</taxon>
        <taxon>Metazoa</taxon>
        <taxon>Ecdysozoa</taxon>
        <taxon>Arthropoda</taxon>
        <taxon>Hexapoda</taxon>
        <taxon>Insecta</taxon>
        <taxon>Pterygota</taxon>
        <taxon>Neoptera</taxon>
        <taxon>Endopterygota</taxon>
        <taxon>Hymenoptera</taxon>
        <taxon>Apocrita</taxon>
        <taxon>Proctotrupomorpha</taxon>
        <taxon>Chalcidoidea</taxon>
        <taxon>Pteromalidae</taxon>
        <taxon>Pteromalinae</taxon>
        <taxon>Trichomalopsis</taxon>
    </lineage>
</organism>
<keyword evidence="3" id="KW-1185">Reference proteome</keyword>
<sequence>MAFTTNEEIKKHDADHHLCAAALTVQDNDDLSCLVDECAALTLQDGELVILHCTSEGKAVKAHKRVLARSSPVFANMLNSHRMKHRNILEILDVAYDVLVEMIRFVYAGRVGNIDALVGELATAADIYALNGLKIMCEERMIENLSLDNAIGYLHLADRLRMDGLKGRTIEFIFRNASEISDKAEFKILPDDMLCKLSIPTFIRYTSEFHAHPETRFLLIITHQYTSLNMSGIVNEETKAAEQESQEQINDANLSRFVDNFSTVCLANNKNKAAGEMIHLFCATKGKSIKVHKSLFAHKSSVFADMFVTAKKMEQDVVVIPDTEYNVLEEMVRYVYSGKVRNIDALAAQLAVVADTYGLDGLKTMCEVRMSNNFSLDNVIGRLEVAEKLKMHPVMEKAMTFIVDNAVKVSAKPEFQKLSGHILSELFSKLANAP</sequence>
<proteinExistence type="predicted"/>
<dbReference type="SMART" id="SM00225">
    <property type="entry name" value="BTB"/>
    <property type="match status" value="2"/>
</dbReference>
<dbReference type="InterPro" id="IPR011333">
    <property type="entry name" value="SKP1/BTB/POZ_sf"/>
</dbReference>
<accession>A0A232EG98</accession>
<dbReference type="CDD" id="cd14733">
    <property type="entry name" value="BACK"/>
    <property type="match status" value="2"/>
</dbReference>
<feature type="domain" description="BTB" evidence="1">
    <location>
        <begin position="276"/>
        <end position="344"/>
    </location>
</feature>
<dbReference type="SUPFAM" id="SSF54695">
    <property type="entry name" value="POZ domain"/>
    <property type="match status" value="2"/>
</dbReference>
<evidence type="ECO:0000313" key="2">
    <source>
        <dbReference type="EMBL" id="OXU17373.1"/>
    </source>
</evidence>
<dbReference type="PANTHER" id="PTHR24413">
    <property type="entry name" value="SPECKLE-TYPE POZ PROTEIN"/>
    <property type="match status" value="1"/>
</dbReference>
<dbReference type="PROSITE" id="PS50097">
    <property type="entry name" value="BTB"/>
    <property type="match status" value="2"/>
</dbReference>
<dbReference type="Gene3D" id="3.30.710.10">
    <property type="entry name" value="Potassium Channel Kv1.1, Chain A"/>
    <property type="match status" value="2"/>
</dbReference>
<protein>
    <recommendedName>
        <fullName evidence="1">BTB domain-containing protein</fullName>
    </recommendedName>
</protein>
<dbReference type="InterPro" id="IPR000210">
    <property type="entry name" value="BTB/POZ_dom"/>
</dbReference>
<evidence type="ECO:0000313" key="3">
    <source>
        <dbReference type="Proteomes" id="UP000215335"/>
    </source>
</evidence>
<dbReference type="Pfam" id="PF00651">
    <property type="entry name" value="BTB"/>
    <property type="match status" value="2"/>
</dbReference>
<dbReference type="STRING" id="543379.A0A232EG98"/>
<dbReference type="AlphaFoldDB" id="A0A232EG98"/>
<dbReference type="Proteomes" id="UP000215335">
    <property type="component" value="Unassembled WGS sequence"/>
</dbReference>
<reference evidence="2 3" key="1">
    <citation type="journal article" date="2017" name="Curr. Biol.">
        <title>The Evolution of Venom by Co-option of Single-Copy Genes.</title>
        <authorList>
            <person name="Martinson E.O."/>
            <person name="Mrinalini"/>
            <person name="Kelkar Y.D."/>
            <person name="Chang C.H."/>
            <person name="Werren J.H."/>
        </authorList>
    </citation>
    <scope>NUCLEOTIDE SEQUENCE [LARGE SCALE GENOMIC DNA]</scope>
    <source>
        <strain evidence="2 3">Alberta</strain>
        <tissue evidence="2">Whole body</tissue>
    </source>
</reference>
<dbReference type="Gene3D" id="6.10.250.3030">
    <property type="match status" value="1"/>
</dbReference>
<comment type="caution">
    <text evidence="2">The sequence shown here is derived from an EMBL/GenBank/DDBJ whole genome shotgun (WGS) entry which is preliminary data.</text>
</comment>
<gene>
    <name evidence="2" type="ORF">TSAR_005232</name>
</gene>
<dbReference type="EMBL" id="NNAY01004819">
    <property type="protein sequence ID" value="OXU17373.1"/>
    <property type="molecule type" value="Genomic_DNA"/>
</dbReference>
<evidence type="ECO:0000259" key="1">
    <source>
        <dbReference type="PROSITE" id="PS50097"/>
    </source>
</evidence>
<feature type="domain" description="BTB" evidence="1">
    <location>
        <begin position="44"/>
        <end position="115"/>
    </location>
</feature>